<gene>
    <name evidence="1" type="ORF">JIN84_09330</name>
</gene>
<dbReference type="AlphaFoldDB" id="A0A934R4D4"/>
<protein>
    <submittedName>
        <fullName evidence="1">Uncharacterized protein</fullName>
    </submittedName>
</protein>
<accession>A0A934R4D4</accession>
<dbReference type="Proteomes" id="UP000600139">
    <property type="component" value="Unassembled WGS sequence"/>
</dbReference>
<reference evidence="1" key="1">
    <citation type="submission" date="2021-01" db="EMBL/GenBank/DDBJ databases">
        <title>Modified the classification status of verrucomicrobia.</title>
        <authorList>
            <person name="Feng X."/>
        </authorList>
    </citation>
    <scope>NUCLEOTIDE SEQUENCE</scope>
    <source>
        <strain evidence="1">JCM 18052</strain>
    </source>
</reference>
<evidence type="ECO:0000313" key="2">
    <source>
        <dbReference type="Proteomes" id="UP000600139"/>
    </source>
</evidence>
<evidence type="ECO:0000313" key="1">
    <source>
        <dbReference type="EMBL" id="MBK1815818.1"/>
    </source>
</evidence>
<comment type="caution">
    <text evidence="1">The sequence shown here is derived from an EMBL/GenBank/DDBJ whole genome shotgun (WGS) entry which is preliminary data.</text>
</comment>
<sequence length="193" mass="21135">MRNPPDETPEAASIRNWVGSVVIADEGYDLSQLGDVSILYALDRDSGYLTAQLDGLSVTRPAWAGQTRPASHVLYEALGAHLEATPSHLVQLLCHDGAWWELRSVTPVTSGPRHLPWVLGLVHREPAEEGGHVVIMLLADDRQSAVVLVNSPCYPPHVYPQGFSIAFHGRDESRALFLRRLETAADSQDEVLG</sequence>
<keyword evidence="2" id="KW-1185">Reference proteome</keyword>
<proteinExistence type="predicted"/>
<organism evidence="1 2">
    <name type="scientific">Luteolibacter yonseiensis</name>
    <dbReference type="NCBI Taxonomy" id="1144680"/>
    <lineage>
        <taxon>Bacteria</taxon>
        <taxon>Pseudomonadati</taxon>
        <taxon>Verrucomicrobiota</taxon>
        <taxon>Verrucomicrobiia</taxon>
        <taxon>Verrucomicrobiales</taxon>
        <taxon>Verrucomicrobiaceae</taxon>
        <taxon>Luteolibacter</taxon>
    </lineage>
</organism>
<dbReference type="EMBL" id="JAENIK010000010">
    <property type="protein sequence ID" value="MBK1815818.1"/>
    <property type="molecule type" value="Genomic_DNA"/>
</dbReference>
<name>A0A934R4D4_9BACT</name>
<dbReference type="RefSeq" id="WP_200350780.1">
    <property type="nucleotide sequence ID" value="NZ_BAABHZ010000007.1"/>
</dbReference>